<dbReference type="Pfam" id="PF00041">
    <property type="entry name" value="fn3"/>
    <property type="match status" value="1"/>
</dbReference>
<organism evidence="14 15">
    <name type="scientific">Menidia menidia</name>
    <name type="common">Atlantic silverside</name>
    <dbReference type="NCBI Taxonomy" id="238744"/>
    <lineage>
        <taxon>Eukaryota</taxon>
        <taxon>Metazoa</taxon>
        <taxon>Chordata</taxon>
        <taxon>Craniata</taxon>
        <taxon>Vertebrata</taxon>
        <taxon>Euteleostomi</taxon>
        <taxon>Actinopterygii</taxon>
        <taxon>Neopterygii</taxon>
        <taxon>Teleostei</taxon>
        <taxon>Neoteleostei</taxon>
        <taxon>Acanthomorphata</taxon>
        <taxon>Ovalentaria</taxon>
        <taxon>Atherinomorphae</taxon>
        <taxon>Atheriniformes</taxon>
        <taxon>Atherinopsidae</taxon>
        <taxon>Menidiinae</taxon>
        <taxon>Menidia</taxon>
    </lineage>
</organism>
<dbReference type="AlphaFoldDB" id="A0A8S4B771"/>
<feature type="region of interest" description="Disordered" evidence="10">
    <location>
        <begin position="676"/>
        <end position="707"/>
    </location>
</feature>
<evidence type="ECO:0000313" key="14">
    <source>
        <dbReference type="EMBL" id="CAG5928330.1"/>
    </source>
</evidence>
<dbReference type="SUPFAM" id="SSF49265">
    <property type="entry name" value="Fibronectin type III"/>
    <property type="match status" value="2"/>
</dbReference>
<dbReference type="GO" id="GO:0005886">
    <property type="term" value="C:plasma membrane"/>
    <property type="evidence" value="ECO:0007669"/>
    <property type="project" value="UniProtKB-ARBA"/>
</dbReference>
<evidence type="ECO:0000256" key="6">
    <source>
        <dbReference type="ARBA" id="ARBA00022989"/>
    </source>
</evidence>
<evidence type="ECO:0000256" key="5">
    <source>
        <dbReference type="ARBA" id="ARBA00022737"/>
    </source>
</evidence>
<dbReference type="InterPro" id="IPR003961">
    <property type="entry name" value="FN3_dom"/>
</dbReference>
<sequence length="791" mass="88956">MTTLFGPFIIAFISICKGQHHMTCNVFPKDQYIQEGSSAGIFCQTSCVNSNIYWTLNNNNNVKESLSSTINSTHTYLVLRNVTSPLVTLQCHDAHTKQVLGGTTIRTYSKPIKIACILFYNGPENVGLNLNFTCKWEHRTNSSSKIRYTVLLSSHKEREKREVCKSTKATECSFEDIVLFTKMLQKENSQENNNFTITIRARTDAWEVDSDPYEFNPHHIWKMNLPTVAITAGSDQLLVEWTVSPESNESLCQIKYYMVSLSNEDTPKFVTETSKEYGNASIKEVESCTNYSISVRCAFLEAPWSNWSPEKTVLTRLNKKHFRLHLWRKVSDLGENGKRKVCVMWKGIPSTCRETFTYTISLTSQMKWNYTSCRSSACDVDLDHRAHRLNLTVSHNGIVFAEQSIYIPAVEETGLPKVTDIQTSADEGVIEVSWNGPPQPVSTYVIDWTHDGSQYYWRETKFANATLKDLLDGKPYNITVTPLLGDKTGQSEQAVQICSRVGVPGHTTITNVQAYDKSTFVSWETQSEGACSGPVLSYTVFYEAHNRTLNVTVDGKIHSIFLKDLIPNTPYILYVEGKGHTGNTRSRQMFFNTMRFDPRLLAVLSIVGSILILFVLGLGLCCVVQWKKCGEKPLPNPGLSSVATWLSQSQEKDTSVFQAFSNPSQDLIEQVFTEEADEPPLPSPAVDGDDNVASNETQEYSASAMPLPVSQDVQKNAPDEHGTPFEPFGESTVFLSTEAIPISPYRSQTSLQAPVQKISKQHKQVSCKQSEKILLKSVYVRLNMFEPEDVR</sequence>
<evidence type="ECO:0000259" key="13">
    <source>
        <dbReference type="PROSITE" id="PS50853"/>
    </source>
</evidence>
<dbReference type="Proteomes" id="UP000677803">
    <property type="component" value="Unassembled WGS sequence"/>
</dbReference>
<dbReference type="PROSITE" id="PS50853">
    <property type="entry name" value="FN3"/>
    <property type="match status" value="2"/>
</dbReference>
<proteinExistence type="inferred from homology"/>
<evidence type="ECO:0000256" key="8">
    <source>
        <dbReference type="ARBA" id="ARBA00023170"/>
    </source>
</evidence>
<keyword evidence="9" id="KW-0325">Glycoprotein</keyword>
<dbReference type="InterPro" id="IPR036116">
    <property type="entry name" value="FN3_sf"/>
</dbReference>
<keyword evidence="5" id="KW-0677">Repeat</keyword>
<evidence type="ECO:0000256" key="12">
    <source>
        <dbReference type="SAM" id="SignalP"/>
    </source>
</evidence>
<feature type="signal peptide" evidence="12">
    <location>
        <begin position="1"/>
        <end position="18"/>
    </location>
</feature>
<keyword evidence="6 11" id="KW-1133">Transmembrane helix</keyword>
<accession>A0A8S4B771</accession>
<feature type="chain" id="PRO_5035743942" evidence="12">
    <location>
        <begin position="19"/>
        <end position="791"/>
    </location>
</feature>
<comment type="caution">
    <text evidence="14">The sequence shown here is derived from an EMBL/GenBank/DDBJ whole genome shotgun (WGS) entry which is preliminary data.</text>
</comment>
<protein>
    <submittedName>
        <fullName evidence="14">(Atlantic silverside) hypothetical protein</fullName>
    </submittedName>
</protein>
<dbReference type="SMART" id="SM00060">
    <property type="entry name" value="FN3"/>
    <property type="match status" value="3"/>
</dbReference>
<keyword evidence="15" id="KW-1185">Reference proteome</keyword>
<dbReference type="InterPro" id="IPR013783">
    <property type="entry name" value="Ig-like_fold"/>
</dbReference>
<keyword evidence="3 11" id="KW-0812">Transmembrane</keyword>
<feature type="domain" description="Fibronectin type-III" evidence="13">
    <location>
        <begin position="503"/>
        <end position="596"/>
    </location>
</feature>
<evidence type="ECO:0000256" key="10">
    <source>
        <dbReference type="SAM" id="MobiDB-lite"/>
    </source>
</evidence>
<comment type="similarity">
    <text evidence="2">Belongs to the type I cytokine receptor family. Type 2 subfamily.</text>
</comment>
<keyword evidence="4 12" id="KW-0732">Signal</keyword>
<evidence type="ECO:0000256" key="4">
    <source>
        <dbReference type="ARBA" id="ARBA00022729"/>
    </source>
</evidence>
<dbReference type="InterPro" id="IPR052672">
    <property type="entry name" value="Type1_Cytokine_Rcpt_Type2"/>
</dbReference>
<name>A0A8S4B771_9TELE</name>
<gene>
    <name evidence="14" type="ORF">MMEN_LOCUS11985</name>
</gene>
<feature type="compositionally biased region" description="Polar residues" evidence="10">
    <location>
        <begin position="692"/>
        <end position="701"/>
    </location>
</feature>
<feature type="transmembrane region" description="Helical" evidence="11">
    <location>
        <begin position="600"/>
        <end position="624"/>
    </location>
</feature>
<dbReference type="PANTHER" id="PTHR48423:SF1">
    <property type="entry name" value="INTERLEUKIN-27 RECEPTOR SUBUNIT ALPHA"/>
    <property type="match status" value="1"/>
</dbReference>
<dbReference type="OrthoDB" id="9828391at2759"/>
<dbReference type="EMBL" id="CAJRST010012224">
    <property type="protein sequence ID" value="CAG5928330.1"/>
    <property type="molecule type" value="Genomic_DNA"/>
</dbReference>
<comment type="subcellular location">
    <subcellularLocation>
        <location evidence="1">Membrane</location>
        <topology evidence="1">Single-pass type I membrane protein</topology>
    </subcellularLocation>
</comment>
<keyword evidence="8" id="KW-0675">Receptor</keyword>
<dbReference type="PANTHER" id="PTHR48423">
    <property type="entry name" value="INTERLEUKIN-27 RECEPTOR SUBUNIT ALPHA"/>
    <property type="match status" value="1"/>
</dbReference>
<evidence type="ECO:0000256" key="7">
    <source>
        <dbReference type="ARBA" id="ARBA00023136"/>
    </source>
</evidence>
<keyword evidence="7 11" id="KW-0472">Membrane</keyword>
<reference evidence="14" key="1">
    <citation type="submission" date="2021-05" db="EMBL/GenBank/DDBJ databases">
        <authorList>
            <person name="Tigano A."/>
        </authorList>
    </citation>
    <scope>NUCLEOTIDE SEQUENCE</scope>
</reference>
<evidence type="ECO:0000256" key="11">
    <source>
        <dbReference type="SAM" id="Phobius"/>
    </source>
</evidence>
<evidence type="ECO:0000256" key="9">
    <source>
        <dbReference type="ARBA" id="ARBA00023180"/>
    </source>
</evidence>
<evidence type="ECO:0000256" key="2">
    <source>
        <dbReference type="ARBA" id="ARBA00008921"/>
    </source>
</evidence>
<dbReference type="Gene3D" id="2.60.40.10">
    <property type="entry name" value="Immunoglobulins"/>
    <property type="match status" value="5"/>
</dbReference>
<evidence type="ECO:0000256" key="1">
    <source>
        <dbReference type="ARBA" id="ARBA00004479"/>
    </source>
</evidence>
<evidence type="ECO:0000256" key="3">
    <source>
        <dbReference type="ARBA" id="ARBA00022692"/>
    </source>
</evidence>
<evidence type="ECO:0000313" key="15">
    <source>
        <dbReference type="Proteomes" id="UP000677803"/>
    </source>
</evidence>
<feature type="domain" description="Fibronectin type-III" evidence="13">
    <location>
        <begin position="221"/>
        <end position="318"/>
    </location>
</feature>